<proteinExistence type="predicted"/>
<evidence type="ECO:0000256" key="6">
    <source>
        <dbReference type="ARBA" id="ARBA00022692"/>
    </source>
</evidence>
<dbReference type="Pfam" id="PF13231">
    <property type="entry name" value="PMT_2"/>
    <property type="match status" value="1"/>
</dbReference>
<comment type="caution">
    <text evidence="13">The sequence shown here is derived from an EMBL/GenBank/DDBJ whole genome shotgun (WGS) entry which is preliminary data.</text>
</comment>
<feature type="transmembrane region" description="Helical" evidence="11">
    <location>
        <begin position="370"/>
        <end position="388"/>
    </location>
</feature>
<feature type="transmembrane region" description="Helical" evidence="11">
    <location>
        <begin position="254"/>
        <end position="277"/>
    </location>
</feature>
<feature type="transmembrane region" description="Helical" evidence="11">
    <location>
        <begin position="316"/>
        <end position="339"/>
    </location>
</feature>
<evidence type="ECO:0000256" key="5">
    <source>
        <dbReference type="ARBA" id="ARBA00022679"/>
    </source>
</evidence>
<keyword evidence="5" id="KW-0808">Transferase</keyword>
<feature type="transmembrane region" description="Helical" evidence="11">
    <location>
        <begin position="44"/>
        <end position="66"/>
    </location>
</feature>
<dbReference type="InterPro" id="IPR007315">
    <property type="entry name" value="PIG-V/Gpi18"/>
</dbReference>
<feature type="region of interest" description="Disordered" evidence="10">
    <location>
        <begin position="1"/>
        <end position="31"/>
    </location>
</feature>
<comment type="subcellular location">
    <subcellularLocation>
        <location evidence="1">Endoplasmic reticulum membrane</location>
        <topology evidence="1">Multi-pass membrane protein</topology>
    </subcellularLocation>
</comment>
<evidence type="ECO:0000259" key="12">
    <source>
        <dbReference type="Pfam" id="PF13231"/>
    </source>
</evidence>
<evidence type="ECO:0000256" key="4">
    <source>
        <dbReference type="ARBA" id="ARBA00022676"/>
    </source>
</evidence>
<feature type="domain" description="Glycosyltransferase RgtA/B/C/D-like" evidence="12">
    <location>
        <begin position="115"/>
        <end position="245"/>
    </location>
</feature>
<keyword evidence="6 11" id="KW-0812">Transmembrane</keyword>
<feature type="transmembrane region" description="Helical" evidence="11">
    <location>
        <begin position="221"/>
        <end position="242"/>
    </location>
</feature>
<keyword evidence="14" id="KW-1185">Reference proteome</keyword>
<evidence type="ECO:0000256" key="7">
    <source>
        <dbReference type="ARBA" id="ARBA00022824"/>
    </source>
</evidence>
<keyword evidence="8 11" id="KW-1133">Transmembrane helix</keyword>
<keyword evidence="4" id="KW-0328">Glycosyltransferase</keyword>
<feature type="transmembrane region" description="Helical" evidence="11">
    <location>
        <begin position="181"/>
        <end position="201"/>
    </location>
</feature>
<comment type="pathway">
    <text evidence="2">Glycolipid biosynthesis; glycosylphosphatidylinositol-anchor biosynthesis.</text>
</comment>
<sequence>MSDTSVDGGTRAPAAVPAPRARRPAARSPRRRGPLNRLLASARYAAPALLGYAAVRAVGLVLLALWDLKHGTHSLHRLSTMWDAYWYQDIAVHGYAGSKPVPGPNGPYQAYAFFPVYPALIKLVWSLLPLPVNYAALLVAWVGALAAAWGIFAVAARLYGRRTGVIAAALWGVTPYAVVESMAYSELVFTAFAAWAMYAAVTHRWIWAGTLSTLAGLSRPTGVAVAVAVGLGAFGALVVRWWRRRDRKTKAPAWWRPVLGAAIAPLGFAGYIGWVGLQKGSWDGYFKVQEAWESQFDFGRSTYKVLRAMLMNAEPVWLTDAMVAGTLAASVLLFAVCVLQRQPLTLLVFSGMMLLLALGDAAYFNSRARFLIPAFALLLPLAAGLARLRTKGAAAAVLAFAALCSASYGGYVVFVYTNSP</sequence>
<reference evidence="14" key="1">
    <citation type="journal article" date="2019" name="Int. J. Syst. Evol. Microbiol.">
        <title>The Global Catalogue of Microorganisms (GCM) 10K type strain sequencing project: providing services to taxonomists for standard genome sequencing and annotation.</title>
        <authorList>
            <consortium name="The Broad Institute Genomics Platform"/>
            <consortium name="The Broad Institute Genome Sequencing Center for Infectious Disease"/>
            <person name="Wu L."/>
            <person name="Ma J."/>
        </authorList>
    </citation>
    <scope>NUCLEOTIDE SEQUENCE [LARGE SCALE GENOMIC DNA]</scope>
    <source>
        <strain evidence="14">JCM 7356</strain>
    </source>
</reference>
<dbReference type="InterPro" id="IPR038731">
    <property type="entry name" value="RgtA/B/C-like"/>
</dbReference>
<keyword evidence="7" id="KW-0256">Endoplasmic reticulum</keyword>
<evidence type="ECO:0000256" key="9">
    <source>
        <dbReference type="ARBA" id="ARBA00023136"/>
    </source>
</evidence>
<name>A0ABP5QAG0_9ACTN</name>
<evidence type="ECO:0000256" key="2">
    <source>
        <dbReference type="ARBA" id="ARBA00004687"/>
    </source>
</evidence>
<feature type="transmembrane region" description="Helical" evidence="11">
    <location>
        <begin position="346"/>
        <end position="364"/>
    </location>
</feature>
<gene>
    <name evidence="13" type="ORF">GCM10010430_07720</name>
</gene>
<evidence type="ECO:0000313" key="14">
    <source>
        <dbReference type="Proteomes" id="UP001500305"/>
    </source>
</evidence>
<keyword evidence="9 11" id="KW-0472">Membrane</keyword>
<keyword evidence="3" id="KW-0337">GPI-anchor biosynthesis</keyword>
<dbReference type="Proteomes" id="UP001500305">
    <property type="component" value="Unassembled WGS sequence"/>
</dbReference>
<dbReference type="PANTHER" id="PTHR12468">
    <property type="entry name" value="GPI MANNOSYLTRANSFERASE 2"/>
    <property type="match status" value="1"/>
</dbReference>
<evidence type="ECO:0000256" key="10">
    <source>
        <dbReference type="SAM" id="MobiDB-lite"/>
    </source>
</evidence>
<evidence type="ECO:0000256" key="1">
    <source>
        <dbReference type="ARBA" id="ARBA00004477"/>
    </source>
</evidence>
<feature type="compositionally biased region" description="Basic residues" evidence="10">
    <location>
        <begin position="20"/>
        <end position="31"/>
    </location>
</feature>
<dbReference type="RefSeq" id="WP_344634763.1">
    <property type="nucleotide sequence ID" value="NZ_BAAATR010000003.1"/>
</dbReference>
<evidence type="ECO:0000256" key="8">
    <source>
        <dbReference type="ARBA" id="ARBA00022989"/>
    </source>
</evidence>
<dbReference type="PANTHER" id="PTHR12468:SF2">
    <property type="entry name" value="GPI MANNOSYLTRANSFERASE 2"/>
    <property type="match status" value="1"/>
</dbReference>
<evidence type="ECO:0000256" key="3">
    <source>
        <dbReference type="ARBA" id="ARBA00022502"/>
    </source>
</evidence>
<evidence type="ECO:0000313" key="13">
    <source>
        <dbReference type="EMBL" id="GAA2230158.1"/>
    </source>
</evidence>
<accession>A0ABP5QAG0</accession>
<protein>
    <submittedName>
        <fullName evidence="13">Glycosyltransferase family 39 protein</fullName>
    </submittedName>
</protein>
<feature type="transmembrane region" description="Helical" evidence="11">
    <location>
        <begin position="395"/>
        <end position="416"/>
    </location>
</feature>
<dbReference type="EMBL" id="BAAATR010000003">
    <property type="protein sequence ID" value="GAA2230158.1"/>
    <property type="molecule type" value="Genomic_DNA"/>
</dbReference>
<feature type="transmembrane region" description="Helical" evidence="11">
    <location>
        <begin position="134"/>
        <end position="160"/>
    </location>
</feature>
<organism evidence="13 14">
    <name type="scientific">Kitasatospora cystarginea</name>
    <dbReference type="NCBI Taxonomy" id="58350"/>
    <lineage>
        <taxon>Bacteria</taxon>
        <taxon>Bacillati</taxon>
        <taxon>Actinomycetota</taxon>
        <taxon>Actinomycetes</taxon>
        <taxon>Kitasatosporales</taxon>
        <taxon>Streptomycetaceae</taxon>
        <taxon>Kitasatospora</taxon>
    </lineage>
</organism>
<evidence type="ECO:0000256" key="11">
    <source>
        <dbReference type="SAM" id="Phobius"/>
    </source>
</evidence>